<proteinExistence type="predicted"/>
<comment type="caution">
    <text evidence="1">The sequence shown here is derived from an EMBL/GenBank/DDBJ whole genome shotgun (WGS) entry which is preliminary data.</text>
</comment>
<name>A0ABV1AG00_9TELE</name>
<accession>A0ABV1AG00</accession>
<organism evidence="1 2">
    <name type="scientific">Ameca splendens</name>
    <dbReference type="NCBI Taxonomy" id="208324"/>
    <lineage>
        <taxon>Eukaryota</taxon>
        <taxon>Metazoa</taxon>
        <taxon>Chordata</taxon>
        <taxon>Craniata</taxon>
        <taxon>Vertebrata</taxon>
        <taxon>Euteleostomi</taxon>
        <taxon>Actinopterygii</taxon>
        <taxon>Neopterygii</taxon>
        <taxon>Teleostei</taxon>
        <taxon>Neoteleostei</taxon>
        <taxon>Acanthomorphata</taxon>
        <taxon>Ovalentaria</taxon>
        <taxon>Atherinomorphae</taxon>
        <taxon>Cyprinodontiformes</taxon>
        <taxon>Goodeidae</taxon>
        <taxon>Ameca</taxon>
    </lineage>
</organism>
<reference evidence="1 2" key="1">
    <citation type="submission" date="2021-06" db="EMBL/GenBank/DDBJ databases">
        <authorList>
            <person name="Palmer J.M."/>
        </authorList>
    </citation>
    <scope>NUCLEOTIDE SEQUENCE [LARGE SCALE GENOMIC DNA]</scope>
    <source>
        <strain evidence="1 2">AS_MEX2019</strain>
        <tissue evidence="1">Muscle</tissue>
    </source>
</reference>
<feature type="non-terminal residue" evidence="1">
    <location>
        <position position="77"/>
    </location>
</feature>
<evidence type="ECO:0000313" key="2">
    <source>
        <dbReference type="Proteomes" id="UP001469553"/>
    </source>
</evidence>
<evidence type="ECO:0000313" key="1">
    <source>
        <dbReference type="EMBL" id="MEQ2317100.1"/>
    </source>
</evidence>
<dbReference type="Proteomes" id="UP001469553">
    <property type="component" value="Unassembled WGS sequence"/>
</dbReference>
<protein>
    <submittedName>
        <fullName evidence="1">Uncharacterized protein</fullName>
    </submittedName>
</protein>
<keyword evidence="2" id="KW-1185">Reference proteome</keyword>
<sequence length="77" mass="8630">MTSLTLLGAAFCVRHYPASEDNVHRRPEDVTKTPVYTSFLFRSVWLRPGQTMYLSCMLSSGPKELGAEHNIVTTDVV</sequence>
<dbReference type="EMBL" id="JAHRIP010092657">
    <property type="protein sequence ID" value="MEQ2317100.1"/>
    <property type="molecule type" value="Genomic_DNA"/>
</dbReference>
<gene>
    <name evidence="1" type="ORF">AMECASPLE_039275</name>
</gene>